<dbReference type="Proteomes" id="UP000011976">
    <property type="component" value="Unassembled WGS sequence"/>
</dbReference>
<dbReference type="Pfam" id="PF07103">
    <property type="entry name" value="DUF1365"/>
    <property type="match status" value="1"/>
</dbReference>
<evidence type="ECO:0000256" key="1">
    <source>
        <dbReference type="SAM" id="MobiDB-lite"/>
    </source>
</evidence>
<dbReference type="OrthoDB" id="3340520at2759"/>
<dbReference type="PANTHER" id="PTHR33973">
    <property type="entry name" value="OS07G0153300 PROTEIN"/>
    <property type="match status" value="1"/>
</dbReference>
<protein>
    <submittedName>
        <fullName evidence="2">Uncharacterized protein</fullName>
    </submittedName>
</protein>
<dbReference type="EMBL" id="DF196784">
    <property type="protein sequence ID" value="GAC75819.1"/>
    <property type="molecule type" value="Genomic_DNA"/>
</dbReference>
<sequence length="788" mass="86308">MTNASSLGNRAATAWRAGLGEASSSSACLSSDWLLSRKAIPLYVLVGIWLVQRLPSLLERLFTPRATYGTAAWVVPAETRHARFLPVESKHAFRYNTLYLALRLDQLETRKLDTGHAFAWKGPVLEPEFVDHAALADRRGVTPAGQLHDAAPHTDTTDAVDQNTDWKAKMRAAERIERRRLEEKRARNDRYTWSLTGLRPSSYLRTQIPLAASAPNTPAAESDTAKAAWISGSVLLKLAYELRERGFLSVGPQDSETTGTHWRSELGHVWTVTMPSVAGITGINPLTVHYCYRPHGFGDETHRSSLRATTGDKRGEFWLVVLEVHNTFSERHIYVLEAGTNEDGAEVLQAAQSSSTAKRGGCDHQWTFPRSFHVSPFNDRGGYYRLFLKEPFAADADASSQAEPQTFALGIRLLLLVEEDNRAGNDDGPSSPRLVKKLMATLDSIAPARASAKGGADAARRTGRRVRPLSSATLYAALMRQPVDLFLTLARILWQAGKLHFAKRLDAFGRPDMVQLSEAVGADADAYDGTGLPPPHNRIEPHRKANGGSDASGGLVYPEPGWAETVAKSYVHALVQRRVHELEQQGEAWSVTIQSTDPADPGIAVASSKSGCTQRTLVLSTRSYGVYVDLMLYTPSRLALLVGSIAGRRWGVSSIDAFDAFFAAQQPLNLQRVRARHLNFILDSHRAASGADREQTLQTLRAFGITIAAAGPHEAQPWSVRVAIASSHFAAVAEKKAFALLGARYVAGTEPWLELSRGVAYVASLKARQHAPVDKASWDTRLGSVRRT</sequence>
<dbReference type="AlphaFoldDB" id="M9LYF6"/>
<evidence type="ECO:0000313" key="2">
    <source>
        <dbReference type="EMBL" id="GAC75819.1"/>
    </source>
</evidence>
<feature type="region of interest" description="Disordered" evidence="1">
    <location>
        <begin position="525"/>
        <end position="551"/>
    </location>
</feature>
<gene>
    <name evidence="2" type="ORF">PANT_18c00075</name>
</gene>
<organism evidence="2 3">
    <name type="scientific">Pseudozyma antarctica (strain T-34)</name>
    <name type="common">Yeast</name>
    <name type="synonym">Candida antarctica</name>
    <dbReference type="NCBI Taxonomy" id="1151754"/>
    <lineage>
        <taxon>Eukaryota</taxon>
        <taxon>Fungi</taxon>
        <taxon>Dikarya</taxon>
        <taxon>Basidiomycota</taxon>
        <taxon>Ustilaginomycotina</taxon>
        <taxon>Ustilaginomycetes</taxon>
        <taxon>Ustilaginales</taxon>
        <taxon>Ustilaginaceae</taxon>
        <taxon>Moesziomyces</taxon>
    </lineage>
</organism>
<dbReference type="PANTHER" id="PTHR33973:SF4">
    <property type="entry name" value="OS07G0153300 PROTEIN"/>
    <property type="match status" value="1"/>
</dbReference>
<reference evidence="3" key="1">
    <citation type="journal article" date="2013" name="Genome Announc.">
        <title>Genome sequence of the basidiomycetous yeast Pseudozyma antarctica T-34, a producer of the glycolipid biosurfactants mannosylerythritol lipids.</title>
        <authorList>
            <person name="Morita T."/>
            <person name="Koike H."/>
            <person name="Koyama Y."/>
            <person name="Hagiwara H."/>
            <person name="Ito E."/>
            <person name="Fukuoka T."/>
            <person name="Imura T."/>
            <person name="Machida M."/>
            <person name="Kitamoto D."/>
        </authorList>
    </citation>
    <scope>NUCLEOTIDE SEQUENCE [LARGE SCALE GENOMIC DNA]</scope>
    <source>
        <strain evidence="3">T-34</strain>
    </source>
</reference>
<evidence type="ECO:0000313" key="3">
    <source>
        <dbReference type="Proteomes" id="UP000011976"/>
    </source>
</evidence>
<name>M9LYF6_PSEA3</name>
<accession>M9LYF6</accession>
<dbReference type="InterPro" id="IPR010775">
    <property type="entry name" value="DUF1365"/>
</dbReference>
<proteinExistence type="predicted"/>